<dbReference type="PROSITE" id="PS01012">
    <property type="entry name" value="FOLYLPOLYGLU_SYNT_2"/>
    <property type="match status" value="1"/>
</dbReference>
<gene>
    <name evidence="8" type="ORF">M408DRAFT_77372</name>
</gene>
<dbReference type="Gene3D" id="3.90.190.20">
    <property type="entry name" value="Mur ligase, C-terminal domain"/>
    <property type="match status" value="1"/>
</dbReference>
<dbReference type="InterPro" id="IPR036615">
    <property type="entry name" value="Mur_ligase_C_dom_sf"/>
</dbReference>
<dbReference type="SUPFAM" id="SSF53244">
    <property type="entry name" value="MurD-like peptide ligases, peptide-binding domain"/>
    <property type="match status" value="1"/>
</dbReference>
<keyword evidence="4" id="KW-0547">Nucleotide-binding</keyword>
<keyword evidence="5" id="KW-0067">ATP-binding</keyword>
<evidence type="ECO:0000313" key="8">
    <source>
        <dbReference type="EMBL" id="KIM23585.1"/>
    </source>
</evidence>
<dbReference type="NCBIfam" id="TIGR01499">
    <property type="entry name" value="folC"/>
    <property type="match status" value="1"/>
</dbReference>
<dbReference type="InterPro" id="IPR036565">
    <property type="entry name" value="Mur-like_cat_sf"/>
</dbReference>
<dbReference type="InterPro" id="IPR018109">
    <property type="entry name" value="Folylpolyglutamate_synth_CS"/>
</dbReference>
<dbReference type="GO" id="GO:0005739">
    <property type="term" value="C:mitochondrion"/>
    <property type="evidence" value="ECO:0007669"/>
    <property type="project" value="TreeGrafter"/>
</dbReference>
<dbReference type="STRING" id="933852.A0A0C3AG22"/>
<dbReference type="GO" id="GO:0005524">
    <property type="term" value="F:ATP binding"/>
    <property type="evidence" value="ECO:0007669"/>
    <property type="project" value="UniProtKB-KW"/>
</dbReference>
<dbReference type="HOGENOM" id="CLU_015869_2_0_1"/>
<dbReference type="Proteomes" id="UP000054097">
    <property type="component" value="Unassembled WGS sequence"/>
</dbReference>
<dbReference type="InterPro" id="IPR013221">
    <property type="entry name" value="Mur_ligase_cen"/>
</dbReference>
<dbReference type="GO" id="GO:0008841">
    <property type="term" value="F:dihydrofolate synthase activity"/>
    <property type="evidence" value="ECO:0007669"/>
    <property type="project" value="TreeGrafter"/>
</dbReference>
<comment type="similarity">
    <text evidence="1">Belongs to the folylpolyglutamate synthase family.</text>
</comment>
<dbReference type="GO" id="GO:0004326">
    <property type="term" value="F:tetrahydrofolylpolyglutamate synthase activity"/>
    <property type="evidence" value="ECO:0007669"/>
    <property type="project" value="InterPro"/>
</dbReference>
<dbReference type="GO" id="GO:0046872">
    <property type="term" value="F:metal ion binding"/>
    <property type="evidence" value="ECO:0007669"/>
    <property type="project" value="UniProtKB-KW"/>
</dbReference>
<keyword evidence="6" id="KW-0460">Magnesium</keyword>
<evidence type="ECO:0000256" key="2">
    <source>
        <dbReference type="ARBA" id="ARBA00022598"/>
    </source>
</evidence>
<dbReference type="GO" id="GO:0005829">
    <property type="term" value="C:cytosol"/>
    <property type="evidence" value="ECO:0007669"/>
    <property type="project" value="TreeGrafter"/>
</dbReference>
<dbReference type="OrthoDB" id="5212574at2759"/>
<feature type="domain" description="Mur ligase central" evidence="7">
    <location>
        <begin position="28"/>
        <end position="260"/>
    </location>
</feature>
<protein>
    <recommendedName>
        <fullName evidence="7">Mur ligase central domain-containing protein</fullName>
    </recommendedName>
</protein>
<dbReference type="PANTHER" id="PTHR11136">
    <property type="entry name" value="FOLYLPOLYGLUTAMATE SYNTHASE-RELATED"/>
    <property type="match status" value="1"/>
</dbReference>
<dbReference type="PANTHER" id="PTHR11136:SF0">
    <property type="entry name" value="DIHYDROFOLATE SYNTHETASE-RELATED"/>
    <property type="match status" value="1"/>
</dbReference>
<evidence type="ECO:0000256" key="4">
    <source>
        <dbReference type="ARBA" id="ARBA00022741"/>
    </source>
</evidence>
<evidence type="ECO:0000256" key="6">
    <source>
        <dbReference type="ARBA" id="ARBA00022842"/>
    </source>
</evidence>
<evidence type="ECO:0000313" key="9">
    <source>
        <dbReference type="Proteomes" id="UP000054097"/>
    </source>
</evidence>
<keyword evidence="9" id="KW-1185">Reference proteome</keyword>
<accession>A0A0C3AG22</accession>
<dbReference type="Pfam" id="PF08245">
    <property type="entry name" value="Mur_ligase_M"/>
    <property type="match status" value="1"/>
</dbReference>
<dbReference type="AlphaFoldDB" id="A0A0C3AG22"/>
<evidence type="ECO:0000256" key="1">
    <source>
        <dbReference type="ARBA" id="ARBA00008276"/>
    </source>
</evidence>
<dbReference type="InterPro" id="IPR001645">
    <property type="entry name" value="Folylpolyglutamate_synth"/>
</dbReference>
<dbReference type="PROSITE" id="PS01011">
    <property type="entry name" value="FOLYLPOLYGLU_SYNT_1"/>
    <property type="match status" value="1"/>
</dbReference>
<dbReference type="EMBL" id="KN824335">
    <property type="protein sequence ID" value="KIM23585.1"/>
    <property type="molecule type" value="Genomic_DNA"/>
</dbReference>
<evidence type="ECO:0000256" key="3">
    <source>
        <dbReference type="ARBA" id="ARBA00022723"/>
    </source>
</evidence>
<sequence>MTTIDLSLERISRLVARFPPYTRPTVHVTGTNGKGSVTSLVASILRESGMKVGKFNSPHLLHPRDAIEIGGSPVSLAQYDEVYKRIQRTNNDTFKDASGHSNTQDAIAASQFEVLTVTALRIFEEEQVDMAVVEVGMGGRLDATNILPPENVVKVSAMTMVDLDHTRWLGSTISAIAREKAGIARRNTPFVIGPQKPERMEDVEQSVREAVRNVGTVTRPGARVLPLPNDRALGQEDSIVLDLALRGSHQVDNLSTALAIVECLQEQQDATSPYQITTESITRGVSNARWPGRLEFVEYTSPKGPCTILLDGAHNASSATALRTYIDTIRPNDPLTTGNGGTQIRYPVSFVMALSDSPPKTPTDTLEPLLQPGDHVAAVEFSSVEDMPWVRPVNLHEICNAVEPLIGDTGKIWKDESDGEAKTTPSSSLNHLEDALHWAIEHANGGLVVVAGSLYLVADFYRLMGTYPQKFKRL</sequence>
<dbReference type="UniPathway" id="UPA00850"/>
<keyword evidence="2" id="KW-0436">Ligase</keyword>
<organism evidence="8 9">
    <name type="scientific">Serendipita vermifera MAFF 305830</name>
    <dbReference type="NCBI Taxonomy" id="933852"/>
    <lineage>
        <taxon>Eukaryota</taxon>
        <taxon>Fungi</taxon>
        <taxon>Dikarya</taxon>
        <taxon>Basidiomycota</taxon>
        <taxon>Agaricomycotina</taxon>
        <taxon>Agaricomycetes</taxon>
        <taxon>Sebacinales</taxon>
        <taxon>Serendipitaceae</taxon>
        <taxon>Serendipita</taxon>
    </lineage>
</organism>
<dbReference type="SUPFAM" id="SSF53623">
    <property type="entry name" value="MurD-like peptide ligases, catalytic domain"/>
    <property type="match status" value="1"/>
</dbReference>
<keyword evidence="3" id="KW-0479">Metal-binding</keyword>
<reference evidence="8 9" key="1">
    <citation type="submission" date="2014-04" db="EMBL/GenBank/DDBJ databases">
        <authorList>
            <consortium name="DOE Joint Genome Institute"/>
            <person name="Kuo A."/>
            <person name="Zuccaro A."/>
            <person name="Kohler A."/>
            <person name="Nagy L.G."/>
            <person name="Floudas D."/>
            <person name="Copeland A."/>
            <person name="Barry K.W."/>
            <person name="Cichocki N."/>
            <person name="Veneault-Fourrey C."/>
            <person name="LaButti K."/>
            <person name="Lindquist E.A."/>
            <person name="Lipzen A."/>
            <person name="Lundell T."/>
            <person name="Morin E."/>
            <person name="Murat C."/>
            <person name="Sun H."/>
            <person name="Tunlid A."/>
            <person name="Henrissat B."/>
            <person name="Grigoriev I.V."/>
            <person name="Hibbett D.S."/>
            <person name="Martin F."/>
            <person name="Nordberg H.P."/>
            <person name="Cantor M.N."/>
            <person name="Hua S.X."/>
        </authorList>
    </citation>
    <scope>NUCLEOTIDE SEQUENCE [LARGE SCALE GENOMIC DNA]</scope>
    <source>
        <strain evidence="8 9">MAFF 305830</strain>
    </source>
</reference>
<evidence type="ECO:0000259" key="7">
    <source>
        <dbReference type="Pfam" id="PF08245"/>
    </source>
</evidence>
<name>A0A0C3AG22_SERVB</name>
<dbReference type="Gene3D" id="3.40.1190.10">
    <property type="entry name" value="Mur-like, catalytic domain"/>
    <property type="match status" value="1"/>
</dbReference>
<proteinExistence type="inferred from homology"/>
<evidence type="ECO:0000256" key="5">
    <source>
        <dbReference type="ARBA" id="ARBA00022840"/>
    </source>
</evidence>
<reference evidence="9" key="2">
    <citation type="submission" date="2015-01" db="EMBL/GenBank/DDBJ databases">
        <title>Evolutionary Origins and Diversification of the Mycorrhizal Mutualists.</title>
        <authorList>
            <consortium name="DOE Joint Genome Institute"/>
            <consortium name="Mycorrhizal Genomics Consortium"/>
            <person name="Kohler A."/>
            <person name="Kuo A."/>
            <person name="Nagy L.G."/>
            <person name="Floudas D."/>
            <person name="Copeland A."/>
            <person name="Barry K.W."/>
            <person name="Cichocki N."/>
            <person name="Veneault-Fourrey C."/>
            <person name="LaButti K."/>
            <person name="Lindquist E.A."/>
            <person name="Lipzen A."/>
            <person name="Lundell T."/>
            <person name="Morin E."/>
            <person name="Murat C."/>
            <person name="Riley R."/>
            <person name="Ohm R."/>
            <person name="Sun H."/>
            <person name="Tunlid A."/>
            <person name="Henrissat B."/>
            <person name="Grigoriev I.V."/>
            <person name="Hibbett D.S."/>
            <person name="Martin F."/>
        </authorList>
    </citation>
    <scope>NUCLEOTIDE SEQUENCE [LARGE SCALE GENOMIC DNA]</scope>
    <source>
        <strain evidence="9">MAFF 305830</strain>
    </source>
</reference>
<dbReference type="PIRSF" id="PIRSF001563">
    <property type="entry name" value="Folylpolyglu_synth"/>
    <property type="match status" value="1"/>
</dbReference>